<evidence type="ECO:0000313" key="3">
    <source>
        <dbReference type="EMBL" id="CAX42646.1"/>
    </source>
</evidence>
<dbReference type="RefSeq" id="XP_002419062.1">
    <property type="nucleotide sequence ID" value="XM_002419017.1"/>
</dbReference>
<feature type="compositionally biased region" description="Polar residues" evidence="1">
    <location>
        <begin position="45"/>
        <end position="62"/>
    </location>
</feature>
<dbReference type="EMBL" id="FM992690">
    <property type="protein sequence ID" value="CAX42646.1"/>
    <property type="molecule type" value="Genomic_DNA"/>
</dbReference>
<dbReference type="Proteomes" id="UP000002605">
    <property type="component" value="Chromosome 3"/>
</dbReference>
<dbReference type="KEGG" id="cdu:CD36_81170"/>
<proteinExistence type="predicted"/>
<feature type="region of interest" description="Disordered" evidence="1">
    <location>
        <begin position="1"/>
        <end position="96"/>
    </location>
</feature>
<dbReference type="OrthoDB" id="5234167at2759"/>
<organism evidence="3 4">
    <name type="scientific">Candida dubliniensis (strain CD36 / ATCC MYA-646 / CBS 7987 / NCPF 3949 / NRRL Y-17841)</name>
    <name type="common">Yeast</name>
    <dbReference type="NCBI Taxonomy" id="573826"/>
    <lineage>
        <taxon>Eukaryota</taxon>
        <taxon>Fungi</taxon>
        <taxon>Dikarya</taxon>
        <taxon>Ascomycota</taxon>
        <taxon>Saccharomycotina</taxon>
        <taxon>Pichiomycetes</taxon>
        <taxon>Debaryomycetaceae</taxon>
        <taxon>Candida/Lodderomyces clade</taxon>
        <taxon>Candida</taxon>
    </lineage>
</organism>
<feature type="compositionally biased region" description="Polar residues" evidence="1">
    <location>
        <begin position="18"/>
        <end position="32"/>
    </location>
</feature>
<feature type="region of interest" description="Disordered" evidence="1">
    <location>
        <begin position="454"/>
        <end position="606"/>
    </location>
</feature>
<evidence type="ECO:0000256" key="1">
    <source>
        <dbReference type="SAM" id="MobiDB-lite"/>
    </source>
</evidence>
<feature type="compositionally biased region" description="Polar residues" evidence="1">
    <location>
        <begin position="526"/>
        <end position="536"/>
    </location>
</feature>
<keyword evidence="4" id="KW-1185">Reference proteome</keyword>
<accession>B9WD95</accession>
<gene>
    <name evidence="2" type="ordered locus">Cd36_81170</name>
    <name evidence="3" type="ORF">CD36_81170</name>
</gene>
<feature type="compositionally biased region" description="Acidic residues" evidence="1">
    <location>
        <begin position="69"/>
        <end position="88"/>
    </location>
</feature>
<feature type="compositionally biased region" description="Basic and acidic residues" evidence="1">
    <location>
        <begin position="487"/>
        <end position="525"/>
    </location>
</feature>
<evidence type="ECO:0000313" key="2">
    <source>
        <dbReference type="CGD" id="CAL0000164218"/>
    </source>
</evidence>
<dbReference type="AlphaFoldDB" id="B9WD95"/>
<name>B9WD95_CANDC</name>
<dbReference type="HOGENOM" id="CLU_031467_0_0_1"/>
<dbReference type="GeneID" id="8047005"/>
<dbReference type="VEuPathDB" id="FungiDB:CD36_81170"/>
<evidence type="ECO:0000313" key="4">
    <source>
        <dbReference type="Proteomes" id="UP000002605"/>
    </source>
</evidence>
<protein>
    <submittedName>
        <fullName evidence="3">Non-LTR retrotransposon Zorro 3 ORF1-related protein</fullName>
    </submittedName>
</protein>
<dbReference type="CGD" id="CAL0000164218">
    <property type="gene designation" value="Cd36_81170"/>
</dbReference>
<reference evidence="3 4" key="1">
    <citation type="journal article" date="2009" name="Genome Res.">
        <title>Comparative genomics of the fungal pathogens Candida dubliniensis and Candida albicans.</title>
        <authorList>
            <person name="Jackson A.P."/>
            <person name="Gamble J.A."/>
            <person name="Yeomans T."/>
            <person name="Moran G.P."/>
            <person name="Saunders D."/>
            <person name="Harris D."/>
            <person name="Aslett M."/>
            <person name="Barrell J.F."/>
            <person name="Butler G."/>
            <person name="Citiulo F."/>
            <person name="Coleman D.C."/>
            <person name="de Groot P.W.J."/>
            <person name="Goodwin T.J."/>
            <person name="Quail M.A."/>
            <person name="McQuillan J."/>
            <person name="Munro C.A."/>
            <person name="Pain A."/>
            <person name="Poulter R.T."/>
            <person name="Rajandream M.A."/>
            <person name="Renauld H."/>
            <person name="Spiering M.J."/>
            <person name="Tivey A."/>
            <person name="Gow N.A.R."/>
            <person name="Barrell B."/>
            <person name="Sullivan D.J."/>
            <person name="Berriman M."/>
        </authorList>
    </citation>
    <scope>NUCLEOTIDE SEQUENCE [LARGE SCALE GENOMIC DNA]</scope>
    <source>
        <strain evidence="4">CD36 / ATCC MYA-646 / CBS 7987 / NCPF 3949 / NRRL Y-17841</strain>
    </source>
</reference>
<sequence length="606" mass="68563">MAEKGVNDFNFTARGDHSPQQTQENPPGNFQESPLDGGQDRKSSSTDGVSNNVEFNTQTNAHESWADFPESDQMDTDSSEYPSEEENEEGKISKGPYHAFKNFSTEEYFTPETATNKVVDNTTPSQTTQSINQNSTTYASVAANYKSNLVKSQEKKEEERMGHFNVPKEAFEDLKRHNDTVFPRGLVTADIAHLINKYGGVVVYHTIARTIENSIKETKGFLNNYSEDAMKTAFKYFNLKLSVSDKKTKDTCEEILGMREEVMFLQRTMDFHFVQKVMCFAPFSDEHMEKDLTEPIKTITNIIESLDFDFNGIVEKIKIDSTKRNRQLVAFRTPMSIKTQAKQKFQKLFLNKEDVIVQQYTPEVSVLQMTGEDPQKVDPNVVCYFIVDIYSGQVPKRRIKKVNDKGEEIMDSCTSRVLSNCKYCEYCRSINHTKYNCPLIKPCANCGIKGHKTTSFEKTTPAPKRVLKKPETKQYFPALPTKVGKGKPTEELQRRSSSESNKEKDSSSTKEDNIEHEVITPERPQKTTQPVSTSVPITDPKGDSVKTSYNTETKKKNKTAGIIEMDTNKDTISSNDEASPRKKNNSTGQPRSPTKDPGLHSSPNLQ</sequence>